<comment type="caution">
    <text evidence="2">The sequence shown here is derived from an EMBL/GenBank/DDBJ whole genome shotgun (WGS) entry which is preliminary data.</text>
</comment>
<dbReference type="VEuPathDB" id="TriTrypDB:TM35_000081250"/>
<dbReference type="PANTHER" id="PTHR20873:SF0">
    <property type="entry name" value="L-SERYL-TRNA(SEC) KINASE"/>
    <property type="match status" value="1"/>
</dbReference>
<reference evidence="2 3" key="1">
    <citation type="submission" date="2017-03" db="EMBL/GenBank/DDBJ databases">
        <title>An alternative strategy for trypanosome survival in the mammalian bloodstream revealed through genome and transcriptome analysis of the ubiquitous bovine parasite Trypanosoma (Megatrypanum) theileri.</title>
        <authorList>
            <person name="Kelly S."/>
            <person name="Ivens A."/>
            <person name="Mott A."/>
            <person name="O'Neill E."/>
            <person name="Emms D."/>
            <person name="Macleod O."/>
            <person name="Voorheis P."/>
            <person name="Matthews J."/>
            <person name="Matthews K."/>
            <person name="Carrington M."/>
        </authorList>
    </citation>
    <scope>NUCLEOTIDE SEQUENCE [LARGE SCALE GENOMIC DNA]</scope>
    <source>
        <strain evidence="2">Edinburgh</strain>
    </source>
</reference>
<evidence type="ECO:0000313" key="3">
    <source>
        <dbReference type="Proteomes" id="UP000192257"/>
    </source>
</evidence>
<dbReference type="Proteomes" id="UP000192257">
    <property type="component" value="Unassembled WGS sequence"/>
</dbReference>
<dbReference type="InterPro" id="IPR052648">
    <property type="entry name" value="Ser-tRNA(Sec)_kinase"/>
</dbReference>
<keyword evidence="1" id="KW-0175">Coiled coil</keyword>
<dbReference type="Gene3D" id="3.40.50.300">
    <property type="entry name" value="P-loop containing nucleotide triphosphate hydrolases"/>
    <property type="match status" value="1"/>
</dbReference>
<organism evidence="2 3">
    <name type="scientific">Trypanosoma theileri</name>
    <dbReference type="NCBI Taxonomy" id="67003"/>
    <lineage>
        <taxon>Eukaryota</taxon>
        <taxon>Discoba</taxon>
        <taxon>Euglenozoa</taxon>
        <taxon>Kinetoplastea</taxon>
        <taxon>Metakinetoplastina</taxon>
        <taxon>Trypanosomatida</taxon>
        <taxon>Trypanosomatidae</taxon>
        <taxon>Trypanosoma</taxon>
    </lineage>
</organism>
<proteinExistence type="predicted"/>
<keyword evidence="3" id="KW-1185">Reference proteome</keyword>
<evidence type="ECO:0000313" key="2">
    <source>
        <dbReference type="EMBL" id="ORC90327.1"/>
    </source>
</evidence>
<gene>
    <name evidence="2" type="ORF">TM35_000081250</name>
</gene>
<evidence type="ECO:0000256" key="1">
    <source>
        <dbReference type="SAM" id="Coils"/>
    </source>
</evidence>
<dbReference type="SUPFAM" id="SSF52540">
    <property type="entry name" value="P-loop containing nucleoside triphosphate hydrolases"/>
    <property type="match status" value="1"/>
</dbReference>
<name>A0A1X0P061_9TRYP</name>
<accession>A0A1X0P061</accession>
<dbReference type="OrthoDB" id="9972657at2759"/>
<dbReference type="RefSeq" id="XP_028884393.1">
    <property type="nucleotide sequence ID" value="XM_029023990.1"/>
</dbReference>
<feature type="coiled-coil region" evidence="1">
    <location>
        <begin position="130"/>
        <end position="157"/>
    </location>
</feature>
<dbReference type="GO" id="GO:0000049">
    <property type="term" value="F:tRNA binding"/>
    <property type="evidence" value="ECO:0007669"/>
    <property type="project" value="TreeGrafter"/>
</dbReference>
<dbReference type="GO" id="GO:0016301">
    <property type="term" value="F:kinase activity"/>
    <property type="evidence" value="ECO:0007669"/>
    <property type="project" value="TreeGrafter"/>
</dbReference>
<dbReference type="EMBL" id="NBCO01000008">
    <property type="protein sequence ID" value="ORC90327.1"/>
    <property type="molecule type" value="Genomic_DNA"/>
</dbReference>
<protein>
    <submittedName>
        <fullName evidence="2">Uncharacterized protein</fullName>
    </submittedName>
</protein>
<dbReference type="PANTHER" id="PTHR20873">
    <property type="entry name" value="L-SERYL-TRNA(SEC) KINASE"/>
    <property type="match status" value="1"/>
</dbReference>
<dbReference type="GeneID" id="39983770"/>
<dbReference type="InterPro" id="IPR027417">
    <property type="entry name" value="P-loop_NTPase"/>
</dbReference>
<dbReference type="AlphaFoldDB" id="A0A1X0P061"/>
<sequence length="394" mass="46062">MKVCLVLLSGLPGAGKTTLSLALQNLQQQQMECMVISLDKSSHYIIDAVLELDAFMNENGKNSEDVFTPELWQKAHAAVREAVHQQLLCSLLKEEEKDKKKGLVIRFVFLVDTLPYRSMRAAYWKICRDINQMQLLQQQQQEQYEENENEKKKEEEVVVVKEPIELEIPSLVSMIEVRLNTPLELCLERNEKRIGTPQYIPVHVIKNMNESFDVGITPSLISVVEENCWMILSPQATPSWPVIQLKDEKRHALLSSSMLADQLLKRLFSSELIDELEKQKVSLVKNEEKRRIKKEHQQKQQELYTLDTLSRKRLFHQLDLRMREVVREHMEFRKKYGGMNPSIGTEVSKCREEHYTWVKAFLTKHETFHSMSVDEKDALVDELLLEFRKKLSEL</sequence>